<proteinExistence type="predicted"/>
<dbReference type="EMBL" id="CP038015">
    <property type="protein sequence ID" value="QBP40465.1"/>
    <property type="molecule type" value="Genomic_DNA"/>
</dbReference>
<keyword evidence="2" id="KW-1185">Reference proteome</keyword>
<name>A0A4V1AMU2_9BACL</name>
<reference evidence="1 2" key="1">
    <citation type="submission" date="2019-03" db="EMBL/GenBank/DDBJ databases">
        <title>Complete genome sequence of Paenisporosarcina antarctica CGMCC 1.6503T.</title>
        <authorList>
            <person name="Rong J.-C."/>
            <person name="Chi N.-Y."/>
            <person name="Zhang Q.-F."/>
        </authorList>
    </citation>
    <scope>NUCLEOTIDE SEQUENCE [LARGE SCALE GENOMIC DNA]</scope>
    <source>
        <strain evidence="1 2">CGMCC 1.6503</strain>
    </source>
</reference>
<accession>A0A4V1AMU2</accession>
<organism evidence="1 2">
    <name type="scientific">Paenisporosarcina antarctica</name>
    <dbReference type="NCBI Taxonomy" id="417367"/>
    <lineage>
        <taxon>Bacteria</taxon>
        <taxon>Bacillati</taxon>
        <taxon>Bacillota</taxon>
        <taxon>Bacilli</taxon>
        <taxon>Bacillales</taxon>
        <taxon>Caryophanaceae</taxon>
        <taxon>Paenisporosarcina</taxon>
    </lineage>
</organism>
<dbReference type="KEGG" id="panc:E2636_04675"/>
<sequence length="63" mass="7056">MLPKSQCLCSEEETEAKHVKSVHCSGNKRVSMVTLLKGPGVLCPVFLCLFRLDNSIYLIFKLT</sequence>
<dbReference type="Proteomes" id="UP000294292">
    <property type="component" value="Chromosome"/>
</dbReference>
<gene>
    <name evidence="1" type="ORF">E2636_04675</name>
</gene>
<dbReference type="AlphaFoldDB" id="A0A4V1AMU2"/>
<protein>
    <submittedName>
        <fullName evidence="1">Uncharacterized protein</fullName>
    </submittedName>
</protein>
<evidence type="ECO:0000313" key="1">
    <source>
        <dbReference type="EMBL" id="QBP40465.1"/>
    </source>
</evidence>
<evidence type="ECO:0000313" key="2">
    <source>
        <dbReference type="Proteomes" id="UP000294292"/>
    </source>
</evidence>